<dbReference type="Pfam" id="PF10294">
    <property type="entry name" value="Methyltransf_16"/>
    <property type="match status" value="1"/>
</dbReference>
<dbReference type="PANTHER" id="PTHR14614">
    <property type="entry name" value="HEPATOCELLULAR CARCINOMA-ASSOCIATED ANTIGEN"/>
    <property type="match status" value="1"/>
</dbReference>
<evidence type="ECO:0008006" key="2">
    <source>
        <dbReference type="Google" id="ProtNLM"/>
    </source>
</evidence>
<organism evidence="1">
    <name type="scientific">Picea sitchensis</name>
    <name type="common">Sitka spruce</name>
    <name type="synonym">Pinus sitchensis</name>
    <dbReference type="NCBI Taxonomy" id="3332"/>
    <lineage>
        <taxon>Eukaryota</taxon>
        <taxon>Viridiplantae</taxon>
        <taxon>Streptophyta</taxon>
        <taxon>Embryophyta</taxon>
        <taxon>Tracheophyta</taxon>
        <taxon>Spermatophyta</taxon>
        <taxon>Pinopsida</taxon>
        <taxon>Pinidae</taxon>
        <taxon>Conifers I</taxon>
        <taxon>Pinales</taxon>
        <taxon>Pinaceae</taxon>
        <taxon>Picea</taxon>
    </lineage>
</organism>
<dbReference type="OMA" id="ILLCKCG"/>
<name>D5AAH6_PICSI</name>
<dbReference type="EMBL" id="BT123210">
    <property type="protein sequence ID" value="ADE76545.1"/>
    <property type="molecule type" value="mRNA"/>
</dbReference>
<evidence type="ECO:0000313" key="1">
    <source>
        <dbReference type="EMBL" id="ADE76545.1"/>
    </source>
</evidence>
<sequence>MDTALFSPCSLFGTEDQLSESDSEDTQTFVERGHSFPGMVLLIREFSFHQVNANMLWPGASIFAEWLIEYQYLLKGRRIIELGSGTGALAIFLKKSLAVDITTSDFDDKEIEDNIAYNCRANGISVLPHIRHTWGQEFGMQHPDWDLIVASDILLCKCGNCSEN</sequence>
<reference evidence="1" key="1">
    <citation type="submission" date="2010-04" db="EMBL/GenBank/DDBJ databases">
        <authorList>
            <person name="Reid K.E."/>
            <person name="Liao N."/>
            <person name="Chan S."/>
            <person name="Docking R."/>
            <person name="Taylor G."/>
            <person name="Moore R."/>
            <person name="Mayo M."/>
            <person name="Munro S."/>
            <person name="King J."/>
            <person name="Yanchuk A."/>
            <person name="Holt R."/>
            <person name="Jones S."/>
            <person name="Marra M."/>
            <person name="Ritland C.E."/>
            <person name="Ritland K."/>
            <person name="Bohlmann J."/>
        </authorList>
    </citation>
    <scope>NUCLEOTIDE SEQUENCE</scope>
    <source>
        <tissue evidence="1">Bud</tissue>
    </source>
</reference>
<dbReference type="AlphaFoldDB" id="D5AAH6"/>
<proteinExistence type="evidence at transcript level"/>
<dbReference type="PANTHER" id="PTHR14614:SF97">
    <property type="entry name" value="S-ADENOSYL-L-METHIONINE-DEPENDENT METHYLTRANSFERASES SUPERFAMILY PROTEIN"/>
    <property type="match status" value="1"/>
</dbReference>
<dbReference type="SUPFAM" id="SSF53335">
    <property type="entry name" value="S-adenosyl-L-methionine-dependent methyltransferases"/>
    <property type="match status" value="1"/>
</dbReference>
<dbReference type="InterPro" id="IPR029063">
    <property type="entry name" value="SAM-dependent_MTases_sf"/>
</dbReference>
<accession>D5AAH6</accession>
<dbReference type="InterPro" id="IPR019410">
    <property type="entry name" value="Methyltransf_16"/>
</dbReference>
<dbReference type="CDD" id="cd02440">
    <property type="entry name" value="AdoMet_MTases"/>
    <property type="match status" value="1"/>
</dbReference>
<protein>
    <recommendedName>
        <fullName evidence="2">Methyltransferase small domain-containing protein</fullName>
    </recommendedName>
</protein>
<dbReference type="Gene3D" id="3.40.50.150">
    <property type="entry name" value="Vaccinia Virus protein VP39"/>
    <property type="match status" value="1"/>
</dbReference>